<feature type="region of interest" description="Disordered" evidence="1">
    <location>
        <begin position="355"/>
        <end position="380"/>
    </location>
</feature>
<organism evidence="3 4">
    <name type="scientific">Phytophthora megakarya</name>
    <dbReference type="NCBI Taxonomy" id="4795"/>
    <lineage>
        <taxon>Eukaryota</taxon>
        <taxon>Sar</taxon>
        <taxon>Stramenopiles</taxon>
        <taxon>Oomycota</taxon>
        <taxon>Peronosporomycetes</taxon>
        <taxon>Peronosporales</taxon>
        <taxon>Peronosporaceae</taxon>
        <taxon>Phytophthora</taxon>
    </lineage>
</organism>
<dbReference type="Gene3D" id="3.30.420.10">
    <property type="entry name" value="Ribonuclease H-like superfamily/Ribonuclease H"/>
    <property type="match status" value="1"/>
</dbReference>
<dbReference type="InterPro" id="IPR039537">
    <property type="entry name" value="Retrotran_Ty1/copia-like"/>
</dbReference>
<feature type="compositionally biased region" description="Basic and acidic residues" evidence="1">
    <location>
        <begin position="355"/>
        <end position="374"/>
    </location>
</feature>
<evidence type="ECO:0000256" key="1">
    <source>
        <dbReference type="SAM" id="MobiDB-lite"/>
    </source>
</evidence>
<feature type="compositionally biased region" description="Basic residues" evidence="1">
    <location>
        <begin position="308"/>
        <end position="318"/>
    </location>
</feature>
<proteinExistence type="predicted"/>
<protein>
    <recommendedName>
        <fullName evidence="2">Integrase catalytic domain-containing protein</fullName>
    </recommendedName>
</protein>
<dbReference type="GO" id="GO:0015074">
    <property type="term" value="P:DNA integration"/>
    <property type="evidence" value="ECO:0007669"/>
    <property type="project" value="InterPro"/>
</dbReference>
<gene>
    <name evidence="3" type="ORF">PHMEG_00029793</name>
</gene>
<dbReference type="PROSITE" id="PS50994">
    <property type="entry name" value="INTEGRASE"/>
    <property type="match status" value="1"/>
</dbReference>
<dbReference type="InterPro" id="IPR036397">
    <property type="entry name" value="RNaseH_sf"/>
</dbReference>
<dbReference type="InterPro" id="IPR001584">
    <property type="entry name" value="Integrase_cat-core"/>
</dbReference>
<feature type="region of interest" description="Disordered" evidence="1">
    <location>
        <begin position="291"/>
        <end position="318"/>
    </location>
</feature>
<comment type="caution">
    <text evidence="3">The sequence shown here is derived from an EMBL/GenBank/DDBJ whole genome shotgun (WGS) entry which is preliminary data.</text>
</comment>
<accession>A0A225V2R3</accession>
<evidence type="ECO:0000313" key="4">
    <source>
        <dbReference type="Proteomes" id="UP000198211"/>
    </source>
</evidence>
<dbReference type="STRING" id="4795.A0A225V2R3"/>
<dbReference type="EMBL" id="NBNE01008670">
    <property type="protein sequence ID" value="OWY99237.1"/>
    <property type="molecule type" value="Genomic_DNA"/>
</dbReference>
<evidence type="ECO:0000313" key="3">
    <source>
        <dbReference type="EMBL" id="OWY99237.1"/>
    </source>
</evidence>
<dbReference type="PANTHER" id="PTHR42648">
    <property type="entry name" value="TRANSPOSASE, PUTATIVE-RELATED"/>
    <property type="match status" value="1"/>
</dbReference>
<name>A0A225V2R3_9STRA</name>
<dbReference type="AlphaFoldDB" id="A0A225V2R3"/>
<dbReference type="PANTHER" id="PTHR42648:SF28">
    <property type="entry name" value="TRANSPOSON-ENCODED PROTEIN WITH RIBONUCLEASE H-LIKE AND RETROVIRUS ZINC FINGER-LIKE DOMAINS"/>
    <property type="match status" value="1"/>
</dbReference>
<dbReference type="Proteomes" id="UP000198211">
    <property type="component" value="Unassembled WGS sequence"/>
</dbReference>
<dbReference type="GO" id="GO:0003676">
    <property type="term" value="F:nucleic acid binding"/>
    <property type="evidence" value="ECO:0007669"/>
    <property type="project" value="InterPro"/>
</dbReference>
<keyword evidence="4" id="KW-1185">Reference proteome</keyword>
<reference evidence="4" key="1">
    <citation type="submission" date="2017-03" db="EMBL/GenBank/DDBJ databases">
        <title>Phytopthora megakarya and P. palmivora, two closely related causual agents of cacao black pod achieved similar genome size and gene model numbers by different mechanisms.</title>
        <authorList>
            <person name="Ali S."/>
            <person name="Shao J."/>
            <person name="Larry D.J."/>
            <person name="Kronmiller B."/>
            <person name="Shen D."/>
            <person name="Strem M.D."/>
            <person name="Melnick R.L."/>
            <person name="Guiltinan M.J."/>
            <person name="Tyler B.M."/>
            <person name="Meinhardt L.W."/>
            <person name="Bailey B.A."/>
        </authorList>
    </citation>
    <scope>NUCLEOTIDE SEQUENCE [LARGE SCALE GENOMIC DNA]</scope>
    <source>
        <strain evidence="4">zdho120</strain>
    </source>
</reference>
<dbReference type="InterPro" id="IPR012337">
    <property type="entry name" value="RNaseH-like_sf"/>
</dbReference>
<dbReference type="OrthoDB" id="122624at2759"/>
<evidence type="ECO:0000259" key="2">
    <source>
        <dbReference type="PROSITE" id="PS50994"/>
    </source>
</evidence>
<dbReference type="SUPFAM" id="SSF53098">
    <property type="entry name" value="Ribonuclease H-like"/>
    <property type="match status" value="1"/>
</dbReference>
<feature type="domain" description="Integrase catalytic" evidence="2">
    <location>
        <begin position="133"/>
        <end position="228"/>
    </location>
</feature>
<sequence length="380" mass="42908">MPTLEFVMEKIRETYRTKITPAQPTKLFTAAKDPKRPLPEHYMYLVAISEACGGGADYLVLNNIVQFTSEDLCTVLMAKKGYTLTERSGCRVLAAKNGGRVIFDVDMKGTDKANKFESFLVFFEKRCNCRIHILRTDSGGEYENVDLFCKGTRVTRQRSEAWNQRSNGKAERMHRTIMDMARCMIFASGLPLKFWDGAVEYAAPILNRSQMNANPGRVSPMKLLTKETPKLGKLVTGVILGTGEETKGYRMYLPKANVGKTTQHVRNIETLDKEQNENVQKLYLQATEVKSEEESTGDAAAAASDFKKSKRKGKTKKNVWTRDRHVTRSAAREDAAEVVKQEEQVRDVVNTVTEQDPKNYGESMRSNHKDELRALNENGV</sequence>